<evidence type="ECO:0000256" key="1">
    <source>
        <dbReference type="ARBA" id="ARBA00022723"/>
    </source>
</evidence>
<keyword evidence="1" id="KW-0479">Metal-binding</keyword>
<evidence type="ECO:0000313" key="3">
    <source>
        <dbReference type="EMBL" id="OHA24263.1"/>
    </source>
</evidence>
<name>A0A1G2MK61_9BACT</name>
<keyword evidence="2" id="KW-0413">Isomerase</keyword>
<gene>
    <name evidence="3" type="ORF">A3C72_04350</name>
</gene>
<sequence>MVTIVPAIIPKSFDDLKEKVGLIYTSVDLVQVDMCDGKFVSNKSWPFVEDHGEFRDLVKEKSGLPHWEEIEYEIHLMTDTPSDEVADWVRAGAGGVIVHIETGSDALEDIIEEWGHTVQIGIAFKPQTPISKLTPFLEKVKMIQIMGNDRIGMQGQKLDSIVYEKIRELRLMAPEHTIAVDIGVNEETAPLLVKAGADKLIIGSAIMDKDMPGEAIKKFQKLTE</sequence>
<evidence type="ECO:0000256" key="2">
    <source>
        <dbReference type="ARBA" id="ARBA00023235"/>
    </source>
</evidence>
<dbReference type="EMBL" id="MHRK01000015">
    <property type="protein sequence ID" value="OHA24263.1"/>
    <property type="molecule type" value="Genomic_DNA"/>
</dbReference>
<reference evidence="3 4" key="1">
    <citation type="journal article" date="2016" name="Nat. Commun.">
        <title>Thousands of microbial genomes shed light on interconnected biogeochemical processes in an aquifer system.</title>
        <authorList>
            <person name="Anantharaman K."/>
            <person name="Brown C.T."/>
            <person name="Hug L.A."/>
            <person name="Sharon I."/>
            <person name="Castelle C.J."/>
            <person name="Probst A.J."/>
            <person name="Thomas B.C."/>
            <person name="Singh A."/>
            <person name="Wilkins M.J."/>
            <person name="Karaoz U."/>
            <person name="Brodie E.L."/>
            <person name="Williams K.H."/>
            <person name="Hubbard S.S."/>
            <person name="Banfield J.F."/>
        </authorList>
    </citation>
    <scope>NUCLEOTIDE SEQUENCE [LARGE SCALE GENOMIC DNA]</scope>
</reference>
<evidence type="ECO:0000313" key="4">
    <source>
        <dbReference type="Proteomes" id="UP000177130"/>
    </source>
</evidence>
<dbReference type="STRING" id="1802306.A3C72_04350"/>
<dbReference type="GO" id="GO:0016857">
    <property type="term" value="F:racemase and epimerase activity, acting on carbohydrates and derivatives"/>
    <property type="evidence" value="ECO:0007669"/>
    <property type="project" value="InterPro"/>
</dbReference>
<dbReference type="AlphaFoldDB" id="A0A1G2MK61"/>
<dbReference type="InterPro" id="IPR013785">
    <property type="entry name" value="Aldolase_TIM"/>
</dbReference>
<comment type="caution">
    <text evidence="3">The sequence shown here is derived from an EMBL/GenBank/DDBJ whole genome shotgun (WGS) entry which is preliminary data.</text>
</comment>
<dbReference type="PANTHER" id="PTHR11749">
    <property type="entry name" value="RIBULOSE-5-PHOSPHATE-3-EPIMERASE"/>
    <property type="match status" value="1"/>
</dbReference>
<dbReference type="InterPro" id="IPR011060">
    <property type="entry name" value="RibuloseP-bd_barrel"/>
</dbReference>
<dbReference type="GO" id="GO:0046872">
    <property type="term" value="F:metal ion binding"/>
    <property type="evidence" value="ECO:0007669"/>
    <property type="project" value="UniProtKB-KW"/>
</dbReference>
<protein>
    <recommendedName>
        <fullName evidence="5">Ribulose phosphate epimerase</fullName>
    </recommendedName>
</protein>
<accession>A0A1G2MK61</accession>
<proteinExistence type="predicted"/>
<dbReference type="Pfam" id="PF00834">
    <property type="entry name" value="Ribul_P_3_epim"/>
    <property type="match status" value="1"/>
</dbReference>
<dbReference type="GO" id="GO:0005975">
    <property type="term" value="P:carbohydrate metabolic process"/>
    <property type="evidence" value="ECO:0007669"/>
    <property type="project" value="InterPro"/>
</dbReference>
<dbReference type="Proteomes" id="UP000177130">
    <property type="component" value="Unassembled WGS sequence"/>
</dbReference>
<dbReference type="Gene3D" id="3.20.20.70">
    <property type="entry name" value="Aldolase class I"/>
    <property type="match status" value="1"/>
</dbReference>
<organism evidence="3 4">
    <name type="scientific">Candidatus Taylorbacteria bacterium RIFCSPHIGHO2_02_FULL_43_32b</name>
    <dbReference type="NCBI Taxonomy" id="1802306"/>
    <lineage>
        <taxon>Bacteria</taxon>
        <taxon>Candidatus Tayloriibacteriota</taxon>
    </lineage>
</organism>
<evidence type="ECO:0008006" key="5">
    <source>
        <dbReference type="Google" id="ProtNLM"/>
    </source>
</evidence>
<dbReference type="SUPFAM" id="SSF51366">
    <property type="entry name" value="Ribulose-phoshate binding barrel"/>
    <property type="match status" value="1"/>
</dbReference>
<dbReference type="InterPro" id="IPR000056">
    <property type="entry name" value="Ribul_P_3_epim-like"/>
</dbReference>